<feature type="transmembrane region" description="Helical" evidence="9">
    <location>
        <begin position="96"/>
        <end position="115"/>
    </location>
</feature>
<evidence type="ECO:0000256" key="4">
    <source>
        <dbReference type="ARBA" id="ARBA00022692"/>
    </source>
</evidence>
<keyword evidence="2" id="KW-0813">Transport</keyword>
<feature type="transmembrane region" description="Helical" evidence="9">
    <location>
        <begin position="189"/>
        <end position="209"/>
    </location>
</feature>
<dbReference type="PANTHER" id="PTHR11795">
    <property type="entry name" value="BRANCHED-CHAIN AMINO ACID TRANSPORT SYSTEM PERMEASE PROTEIN LIVH"/>
    <property type="match status" value="1"/>
</dbReference>
<evidence type="ECO:0000256" key="3">
    <source>
        <dbReference type="ARBA" id="ARBA00022475"/>
    </source>
</evidence>
<proteinExistence type="inferred from homology"/>
<feature type="transmembrane region" description="Helical" evidence="9">
    <location>
        <begin position="265"/>
        <end position="285"/>
    </location>
</feature>
<dbReference type="InterPro" id="IPR052157">
    <property type="entry name" value="BCAA_transport_permease"/>
</dbReference>
<feature type="transmembrane region" description="Helical" evidence="9">
    <location>
        <begin position="143"/>
        <end position="164"/>
    </location>
</feature>
<dbReference type="Pfam" id="PF02653">
    <property type="entry name" value="BPD_transp_2"/>
    <property type="match status" value="1"/>
</dbReference>
<feature type="transmembrane region" description="Helical" evidence="9">
    <location>
        <begin position="215"/>
        <end position="235"/>
    </location>
</feature>
<organism evidence="10 11">
    <name type="scientific">Comamonas endophytica</name>
    <dbReference type="NCBI Taxonomy" id="2949090"/>
    <lineage>
        <taxon>Bacteria</taxon>
        <taxon>Pseudomonadati</taxon>
        <taxon>Pseudomonadota</taxon>
        <taxon>Betaproteobacteria</taxon>
        <taxon>Burkholderiales</taxon>
        <taxon>Comamonadaceae</taxon>
        <taxon>Comamonas</taxon>
    </lineage>
</organism>
<evidence type="ECO:0000256" key="6">
    <source>
        <dbReference type="ARBA" id="ARBA00022989"/>
    </source>
</evidence>
<name>A0ABY6GDF2_9BURK</name>
<dbReference type="Proteomes" id="UP001162800">
    <property type="component" value="Chromosome"/>
</dbReference>
<dbReference type="RefSeq" id="WP_231042994.1">
    <property type="nucleotide sequence ID" value="NZ_CP106881.1"/>
</dbReference>
<feature type="transmembrane region" description="Helical" evidence="9">
    <location>
        <begin position="65"/>
        <end position="84"/>
    </location>
</feature>
<keyword evidence="5" id="KW-0029">Amino-acid transport</keyword>
<feature type="transmembrane region" description="Helical" evidence="9">
    <location>
        <begin position="242"/>
        <end position="259"/>
    </location>
</feature>
<protein>
    <submittedName>
        <fullName evidence="10">Branched-chain amino acid ABC transporter permease</fullName>
    </submittedName>
</protein>
<accession>A0ABY6GDF2</accession>
<evidence type="ECO:0000256" key="7">
    <source>
        <dbReference type="ARBA" id="ARBA00023136"/>
    </source>
</evidence>
<keyword evidence="6 9" id="KW-1133">Transmembrane helix</keyword>
<sequence>MNDFIQLLVSGILLGGVYALCALGLNLIFGVAKVVNFAHGEFLMLGMYAGYWLMRGTGINPYYGAPLVGAAFFVLGLLFYWCLMRFTIYKPEMTQVFATLGLGIALQNLALLLWGGDYRTVQVMPAGAESVEFLGITVSANRLVAFCFAMSILAAVVLFLRLTFLGRAIEAISQDISAARLMGIDPGRIFLLTFGLGIGLTGIAGAVLVPSFYAFPSVGTFFVLVAFVVVVLGGLASVPGTVIGGLVLGVMESFTGFFSPDLKEATHFVLLILLLALRPHGLFGVKGAEKEALK</sequence>
<keyword evidence="3" id="KW-1003">Cell membrane</keyword>
<gene>
    <name evidence="10" type="ORF">M9799_07840</name>
</gene>
<evidence type="ECO:0000256" key="5">
    <source>
        <dbReference type="ARBA" id="ARBA00022970"/>
    </source>
</evidence>
<keyword evidence="11" id="KW-1185">Reference proteome</keyword>
<evidence type="ECO:0000256" key="1">
    <source>
        <dbReference type="ARBA" id="ARBA00004651"/>
    </source>
</evidence>
<dbReference type="PANTHER" id="PTHR11795:SF445">
    <property type="entry name" value="AMINO ACID ABC TRANSPORTER PERMEASE PROTEIN"/>
    <property type="match status" value="1"/>
</dbReference>
<comment type="subcellular location">
    <subcellularLocation>
        <location evidence="1">Cell membrane</location>
        <topology evidence="1">Multi-pass membrane protein</topology>
    </subcellularLocation>
</comment>
<evidence type="ECO:0000256" key="2">
    <source>
        <dbReference type="ARBA" id="ARBA00022448"/>
    </source>
</evidence>
<dbReference type="EMBL" id="CP106881">
    <property type="protein sequence ID" value="UYG53114.1"/>
    <property type="molecule type" value="Genomic_DNA"/>
</dbReference>
<keyword evidence="4 9" id="KW-0812">Transmembrane</keyword>
<feature type="transmembrane region" description="Helical" evidence="9">
    <location>
        <begin position="6"/>
        <end position="27"/>
    </location>
</feature>
<keyword evidence="7 9" id="KW-0472">Membrane</keyword>
<evidence type="ECO:0000313" key="11">
    <source>
        <dbReference type="Proteomes" id="UP001162800"/>
    </source>
</evidence>
<evidence type="ECO:0000256" key="8">
    <source>
        <dbReference type="ARBA" id="ARBA00037998"/>
    </source>
</evidence>
<evidence type="ECO:0000256" key="9">
    <source>
        <dbReference type="SAM" id="Phobius"/>
    </source>
</evidence>
<dbReference type="CDD" id="cd06582">
    <property type="entry name" value="TM_PBP1_LivH_like"/>
    <property type="match status" value="1"/>
</dbReference>
<dbReference type="InterPro" id="IPR001851">
    <property type="entry name" value="ABC_transp_permease"/>
</dbReference>
<evidence type="ECO:0000313" key="10">
    <source>
        <dbReference type="EMBL" id="UYG53114.1"/>
    </source>
</evidence>
<reference evidence="10" key="1">
    <citation type="submission" date="2022-09" db="EMBL/GenBank/DDBJ databases">
        <title>The complete genome of Acidovorax sp. 5MLIR.</title>
        <authorList>
            <person name="Liu L."/>
            <person name="Yue J."/>
            <person name="Yang F."/>
            <person name="Yuan J."/>
            <person name="Li L."/>
        </authorList>
    </citation>
    <scope>NUCLEOTIDE SEQUENCE</scope>
    <source>
        <strain evidence="10">5MLIR</strain>
    </source>
</reference>
<comment type="similarity">
    <text evidence="8">Belongs to the binding-protein-dependent transport system permease family. LivHM subfamily.</text>
</comment>